<name>A0A1I5V3C6_9PSEU</name>
<protein>
    <submittedName>
        <fullName evidence="5">DNA-binding transcriptional regulator, AcrR family</fullName>
    </submittedName>
</protein>
<sequence>MVPNSAIPPRRYESPVRQARAQRTRAHVVATAGRLFAQHGYAGTSMRQIAAAAGVSLETVTHTGRKADLLLAAFRDSFAGSPNSSDIGALVGHVLPEDLSEDVTQFVPAAVARVADGIRRSLGIWRAFAVAAAADQTVGAVRAELAVARRHDITAWLQEFEAAGLLSERDAASRARLADALGLIVSHEAYDHLTDVCGWPHEEYVEWAAAVVLNQLTLAGPDAVAPSA</sequence>
<keyword evidence="6" id="KW-1185">Reference proteome</keyword>
<proteinExistence type="predicted"/>
<evidence type="ECO:0000256" key="2">
    <source>
        <dbReference type="PROSITE-ProRule" id="PRU00335"/>
    </source>
</evidence>
<dbReference type="AlphaFoldDB" id="A0A1I5V3C6"/>
<dbReference type="GO" id="GO:0003700">
    <property type="term" value="F:DNA-binding transcription factor activity"/>
    <property type="evidence" value="ECO:0007669"/>
    <property type="project" value="TreeGrafter"/>
</dbReference>
<dbReference type="Gene3D" id="1.10.357.10">
    <property type="entry name" value="Tetracycline Repressor, domain 2"/>
    <property type="match status" value="1"/>
</dbReference>
<organism evidence="5 6">
    <name type="scientific">Amycolatopsis arida</name>
    <dbReference type="NCBI Taxonomy" id="587909"/>
    <lineage>
        <taxon>Bacteria</taxon>
        <taxon>Bacillati</taxon>
        <taxon>Actinomycetota</taxon>
        <taxon>Actinomycetes</taxon>
        <taxon>Pseudonocardiales</taxon>
        <taxon>Pseudonocardiaceae</taxon>
        <taxon>Amycolatopsis</taxon>
    </lineage>
</organism>
<dbReference type="SUPFAM" id="SSF46689">
    <property type="entry name" value="Homeodomain-like"/>
    <property type="match status" value="1"/>
</dbReference>
<dbReference type="PROSITE" id="PS50977">
    <property type="entry name" value="HTH_TETR_2"/>
    <property type="match status" value="1"/>
</dbReference>
<dbReference type="Gene3D" id="1.10.10.60">
    <property type="entry name" value="Homeodomain-like"/>
    <property type="match status" value="1"/>
</dbReference>
<keyword evidence="1 2" id="KW-0238">DNA-binding</keyword>
<dbReference type="PANTHER" id="PTHR30055:SF235">
    <property type="entry name" value="TRANSCRIPTIONAL REGULATORY PROTEIN"/>
    <property type="match status" value="1"/>
</dbReference>
<dbReference type="STRING" id="587909.SAMN05421810_104217"/>
<feature type="DNA-binding region" description="H-T-H motif" evidence="2">
    <location>
        <begin position="45"/>
        <end position="64"/>
    </location>
</feature>
<accession>A0A1I5V3C6</accession>
<feature type="region of interest" description="Disordered" evidence="3">
    <location>
        <begin position="1"/>
        <end position="20"/>
    </location>
</feature>
<evidence type="ECO:0000256" key="3">
    <source>
        <dbReference type="SAM" id="MobiDB-lite"/>
    </source>
</evidence>
<evidence type="ECO:0000313" key="6">
    <source>
        <dbReference type="Proteomes" id="UP000198727"/>
    </source>
</evidence>
<dbReference type="RefSeq" id="WP_092530601.1">
    <property type="nucleotide sequence ID" value="NZ_FOWW01000004.1"/>
</dbReference>
<dbReference type="EMBL" id="FOWW01000004">
    <property type="protein sequence ID" value="SFQ02009.1"/>
    <property type="molecule type" value="Genomic_DNA"/>
</dbReference>
<feature type="domain" description="HTH tetR-type" evidence="4">
    <location>
        <begin position="22"/>
        <end position="82"/>
    </location>
</feature>
<reference evidence="6" key="1">
    <citation type="submission" date="2016-10" db="EMBL/GenBank/DDBJ databases">
        <authorList>
            <person name="Varghese N."/>
            <person name="Submissions S."/>
        </authorList>
    </citation>
    <scope>NUCLEOTIDE SEQUENCE [LARGE SCALE GENOMIC DNA]</scope>
    <source>
        <strain evidence="6">CGMCC 4.5579</strain>
    </source>
</reference>
<dbReference type="InterPro" id="IPR050109">
    <property type="entry name" value="HTH-type_TetR-like_transc_reg"/>
</dbReference>
<dbReference type="InterPro" id="IPR009057">
    <property type="entry name" value="Homeodomain-like_sf"/>
</dbReference>
<dbReference type="GO" id="GO:0000976">
    <property type="term" value="F:transcription cis-regulatory region binding"/>
    <property type="evidence" value="ECO:0007669"/>
    <property type="project" value="TreeGrafter"/>
</dbReference>
<evidence type="ECO:0000259" key="4">
    <source>
        <dbReference type="PROSITE" id="PS50977"/>
    </source>
</evidence>
<gene>
    <name evidence="5" type="ORF">SAMN05421810_104217</name>
</gene>
<evidence type="ECO:0000313" key="5">
    <source>
        <dbReference type="EMBL" id="SFQ02009.1"/>
    </source>
</evidence>
<evidence type="ECO:0000256" key="1">
    <source>
        <dbReference type="ARBA" id="ARBA00023125"/>
    </source>
</evidence>
<dbReference type="PANTHER" id="PTHR30055">
    <property type="entry name" value="HTH-TYPE TRANSCRIPTIONAL REGULATOR RUTR"/>
    <property type="match status" value="1"/>
</dbReference>
<dbReference type="Proteomes" id="UP000198727">
    <property type="component" value="Unassembled WGS sequence"/>
</dbReference>
<dbReference type="InterPro" id="IPR001647">
    <property type="entry name" value="HTH_TetR"/>
</dbReference>
<dbReference type="Pfam" id="PF00440">
    <property type="entry name" value="TetR_N"/>
    <property type="match status" value="1"/>
</dbReference>
<dbReference type="OrthoDB" id="3825402at2"/>